<reference evidence="1" key="1">
    <citation type="submission" date="2018-07" db="EMBL/GenBank/DDBJ databases">
        <authorList>
            <consortium name="Genoscope - CEA"/>
            <person name="William W."/>
        </authorList>
    </citation>
    <scope>NUCLEOTIDE SEQUENCE</scope>
    <source>
        <strain evidence="1">IK1</strain>
    </source>
</reference>
<protein>
    <submittedName>
        <fullName evidence="1">Uncharacterized protein</fullName>
    </submittedName>
</protein>
<name>A0A653A5I7_UNCDX</name>
<evidence type="ECO:0000313" key="1">
    <source>
        <dbReference type="EMBL" id="VBB42942.1"/>
    </source>
</evidence>
<dbReference type="EMBL" id="UPXX01000018">
    <property type="protein sequence ID" value="VBB42942.1"/>
    <property type="molecule type" value="Genomic_DNA"/>
</dbReference>
<accession>A0A653A5I7</accession>
<organism evidence="1">
    <name type="scientific">Uncultured Desulfatiglans sp</name>
    <dbReference type="NCBI Taxonomy" id="1748965"/>
    <lineage>
        <taxon>Bacteria</taxon>
        <taxon>Pseudomonadati</taxon>
        <taxon>Thermodesulfobacteriota</taxon>
        <taxon>Desulfobacteria</taxon>
        <taxon>Desulfatiglandales</taxon>
        <taxon>Desulfatiglandaceae</taxon>
        <taxon>Desulfatiglans</taxon>
        <taxon>environmental samples</taxon>
    </lineage>
</organism>
<dbReference type="AlphaFoldDB" id="A0A653A5I7"/>
<gene>
    <name evidence="1" type="ORF">TRIP_B250059</name>
</gene>
<sequence length="52" mass="5458">MGGVIGAFAAIWYLGAMTFGYPRVMGPTWIETFGVDKGAVGLSLFFLLATVG</sequence>
<proteinExistence type="predicted"/>